<evidence type="ECO:0000256" key="5">
    <source>
        <dbReference type="ARBA" id="ARBA00022448"/>
    </source>
</evidence>
<keyword evidence="15" id="KW-1185">Reference proteome</keyword>
<dbReference type="GO" id="GO:0042910">
    <property type="term" value="F:xenobiotic transmembrane transporter activity"/>
    <property type="evidence" value="ECO:0007669"/>
    <property type="project" value="InterPro"/>
</dbReference>
<dbReference type="GO" id="GO:0005886">
    <property type="term" value="C:plasma membrane"/>
    <property type="evidence" value="ECO:0007669"/>
    <property type="project" value="UniProtKB-SubCell"/>
</dbReference>
<evidence type="ECO:0000256" key="6">
    <source>
        <dbReference type="ARBA" id="ARBA00022449"/>
    </source>
</evidence>
<evidence type="ECO:0000256" key="1">
    <source>
        <dbReference type="ARBA" id="ARBA00003408"/>
    </source>
</evidence>
<evidence type="ECO:0000256" key="4">
    <source>
        <dbReference type="ARBA" id="ARBA00020268"/>
    </source>
</evidence>
<feature type="transmembrane region" description="Helical" evidence="13">
    <location>
        <begin position="164"/>
        <end position="185"/>
    </location>
</feature>
<dbReference type="InterPro" id="IPR050222">
    <property type="entry name" value="MATE_MdtK"/>
</dbReference>
<organism evidence="14 15">
    <name type="scientific">Romboutsia weinsteinii</name>
    <dbReference type="NCBI Taxonomy" id="2020949"/>
    <lineage>
        <taxon>Bacteria</taxon>
        <taxon>Bacillati</taxon>
        <taxon>Bacillota</taxon>
        <taxon>Clostridia</taxon>
        <taxon>Peptostreptococcales</taxon>
        <taxon>Peptostreptococcaceae</taxon>
        <taxon>Romboutsia</taxon>
    </lineage>
</organism>
<keyword evidence="11 13" id="KW-0472">Membrane</keyword>
<evidence type="ECO:0000313" key="15">
    <source>
        <dbReference type="Proteomes" id="UP000215694"/>
    </source>
</evidence>
<feature type="transmembrane region" description="Helical" evidence="13">
    <location>
        <begin position="383"/>
        <end position="406"/>
    </location>
</feature>
<evidence type="ECO:0000256" key="10">
    <source>
        <dbReference type="ARBA" id="ARBA00023065"/>
    </source>
</evidence>
<accession>A0A371J1D2</accession>
<dbReference type="PANTHER" id="PTHR43298:SF2">
    <property type="entry name" value="FMN_FAD EXPORTER YEEO-RELATED"/>
    <property type="match status" value="1"/>
</dbReference>
<evidence type="ECO:0000256" key="2">
    <source>
        <dbReference type="ARBA" id="ARBA00004651"/>
    </source>
</evidence>
<feature type="transmembrane region" description="Helical" evidence="13">
    <location>
        <begin position="133"/>
        <end position="157"/>
    </location>
</feature>
<feature type="transmembrane region" description="Helical" evidence="13">
    <location>
        <begin position="191"/>
        <end position="211"/>
    </location>
</feature>
<dbReference type="InterPro" id="IPR002528">
    <property type="entry name" value="MATE_fam"/>
</dbReference>
<dbReference type="PIRSF" id="PIRSF006603">
    <property type="entry name" value="DinF"/>
    <property type="match status" value="1"/>
</dbReference>
<dbReference type="OrthoDB" id="9776324at2"/>
<keyword evidence="10" id="KW-0406">Ion transport</keyword>
<dbReference type="GO" id="GO:0015297">
    <property type="term" value="F:antiporter activity"/>
    <property type="evidence" value="ECO:0007669"/>
    <property type="project" value="UniProtKB-KW"/>
</dbReference>
<reference evidence="14 15" key="1">
    <citation type="journal article" date="2017" name="Genome Announc.">
        <title>Draft Genome Sequence of Romboutsia weinsteinii sp. nov. Strain CCRI-19649(T) Isolated from Surface Water.</title>
        <authorList>
            <person name="Maheux A.F."/>
            <person name="Boudreau D.K."/>
            <person name="Berube E."/>
            <person name="Boissinot M."/>
            <person name="Cantin P."/>
            <person name="Raymond F."/>
            <person name="Corbeil J."/>
            <person name="Omar R.F."/>
            <person name="Bergeron M.G."/>
        </authorList>
    </citation>
    <scope>NUCLEOTIDE SEQUENCE [LARGE SCALE GENOMIC DNA]</scope>
    <source>
        <strain evidence="14 15">CCRI-19649</strain>
    </source>
</reference>
<feature type="transmembrane region" description="Helical" evidence="13">
    <location>
        <begin position="93"/>
        <end position="113"/>
    </location>
</feature>
<keyword evidence="9 13" id="KW-1133">Transmembrane helix</keyword>
<evidence type="ECO:0000313" key="14">
    <source>
        <dbReference type="EMBL" id="RDY26513.1"/>
    </source>
</evidence>
<evidence type="ECO:0000256" key="11">
    <source>
        <dbReference type="ARBA" id="ARBA00023136"/>
    </source>
</evidence>
<dbReference type="PANTHER" id="PTHR43298">
    <property type="entry name" value="MULTIDRUG RESISTANCE PROTEIN NORM-RELATED"/>
    <property type="match status" value="1"/>
</dbReference>
<name>A0A371J1D2_9FIRM</name>
<comment type="function">
    <text evidence="1">Multidrug efflux pump.</text>
</comment>
<dbReference type="Pfam" id="PF01554">
    <property type="entry name" value="MatE"/>
    <property type="match status" value="2"/>
</dbReference>
<gene>
    <name evidence="14" type="ORF">CHL78_013165</name>
</gene>
<keyword evidence="8 13" id="KW-0812">Transmembrane</keyword>
<sequence>MTDLTKGNEGKSIFLFAMPMLIGSLFQQLYNTADSIIVGRFIGKEAMAAVSGANPIMLLLVSLLMGVGLGFSILISQFYGAGDLKKVKSTIDTTYIFVFISSIIITFIGVFFSGPILRLINTPSDIFTQAKTYLIVIFVGTLFSVGYNSVTAILRGLGDSTTPLYFLILSTILNIILDVVFIINLKMGVEGVALATIIAQGVAFICSIVYLNKKHDILKISIKNLKYDKEIFSLGMKLGIPSGIQQMLFSVGNIALQSLVNSYGTSAMAAFGASSKIETFISLPIINLGAAVSTFVAQNMGAGETKRVKKGVSASIKIAIIISIFVTIIFLLFSRDLVSLFNTDTEVVNIGSSYLLIVGPFFVFVCATFMLSSAIKGAGDSMFAMISSVISLWLARIPFAYLLSSFFGINGIWMAIPVGWIVGSLVTTIYYIKGSWKNKSVVNSNLKEENLLVE</sequence>
<comment type="similarity">
    <text evidence="3">Belongs to the multi antimicrobial extrusion (MATE) (TC 2.A.66.1) family.</text>
</comment>
<feature type="transmembrane region" description="Helical" evidence="13">
    <location>
        <begin position="56"/>
        <end position="81"/>
    </location>
</feature>
<dbReference type="GO" id="GO:0006811">
    <property type="term" value="P:monoatomic ion transport"/>
    <property type="evidence" value="ECO:0007669"/>
    <property type="project" value="UniProtKB-KW"/>
</dbReference>
<keyword evidence="6" id="KW-0050">Antiport</keyword>
<comment type="caution">
    <text evidence="14">The sequence shown here is derived from an EMBL/GenBank/DDBJ whole genome shotgun (WGS) entry which is preliminary data.</text>
</comment>
<feature type="transmembrane region" description="Helical" evidence="13">
    <location>
        <begin position="412"/>
        <end position="432"/>
    </location>
</feature>
<feature type="transmembrane region" description="Helical" evidence="13">
    <location>
        <begin position="353"/>
        <end position="371"/>
    </location>
</feature>
<dbReference type="CDD" id="cd13138">
    <property type="entry name" value="MATE_yoeA_like"/>
    <property type="match status" value="1"/>
</dbReference>
<dbReference type="Proteomes" id="UP000215694">
    <property type="component" value="Unassembled WGS sequence"/>
</dbReference>
<evidence type="ECO:0000256" key="8">
    <source>
        <dbReference type="ARBA" id="ARBA00022692"/>
    </source>
</evidence>
<feature type="transmembrane region" description="Helical" evidence="13">
    <location>
        <begin position="12"/>
        <end position="30"/>
    </location>
</feature>
<dbReference type="NCBIfam" id="TIGR00797">
    <property type="entry name" value="matE"/>
    <property type="match status" value="1"/>
</dbReference>
<dbReference type="AlphaFoldDB" id="A0A371J1D2"/>
<dbReference type="RefSeq" id="WP_094367599.1">
    <property type="nucleotide sequence ID" value="NZ_NOJY02000025.1"/>
</dbReference>
<proteinExistence type="inferred from homology"/>
<evidence type="ECO:0000256" key="12">
    <source>
        <dbReference type="ARBA" id="ARBA00031636"/>
    </source>
</evidence>
<evidence type="ECO:0000256" key="13">
    <source>
        <dbReference type="SAM" id="Phobius"/>
    </source>
</evidence>
<comment type="subcellular location">
    <subcellularLocation>
        <location evidence="2">Cell membrane</location>
        <topology evidence="2">Multi-pass membrane protein</topology>
    </subcellularLocation>
</comment>
<evidence type="ECO:0000256" key="9">
    <source>
        <dbReference type="ARBA" id="ARBA00022989"/>
    </source>
</evidence>
<dbReference type="EMBL" id="NOJY02000025">
    <property type="protein sequence ID" value="RDY26513.1"/>
    <property type="molecule type" value="Genomic_DNA"/>
</dbReference>
<evidence type="ECO:0000256" key="3">
    <source>
        <dbReference type="ARBA" id="ARBA00010199"/>
    </source>
</evidence>
<keyword evidence="7" id="KW-1003">Cell membrane</keyword>
<dbReference type="InterPro" id="IPR048279">
    <property type="entry name" value="MdtK-like"/>
</dbReference>
<evidence type="ECO:0000256" key="7">
    <source>
        <dbReference type="ARBA" id="ARBA00022475"/>
    </source>
</evidence>
<protein>
    <recommendedName>
        <fullName evidence="4">Probable multidrug resistance protein NorM</fullName>
    </recommendedName>
    <alternativeName>
        <fullName evidence="12">Multidrug-efflux transporter</fullName>
    </alternativeName>
</protein>
<keyword evidence="5" id="KW-0813">Transport</keyword>
<feature type="transmembrane region" description="Helical" evidence="13">
    <location>
        <begin position="314"/>
        <end position="333"/>
    </location>
</feature>